<dbReference type="EMBL" id="BSNS01000007">
    <property type="protein sequence ID" value="GLQ53942.1"/>
    <property type="molecule type" value="Genomic_DNA"/>
</dbReference>
<dbReference type="InterPro" id="IPR000639">
    <property type="entry name" value="Epox_hydrolase-like"/>
</dbReference>
<organism evidence="3 4">
    <name type="scientific">Devosia nitrariae</name>
    <dbReference type="NCBI Taxonomy" id="2071872"/>
    <lineage>
        <taxon>Bacteria</taxon>
        <taxon>Pseudomonadati</taxon>
        <taxon>Pseudomonadota</taxon>
        <taxon>Alphaproteobacteria</taxon>
        <taxon>Hyphomicrobiales</taxon>
        <taxon>Devosiaceae</taxon>
        <taxon>Devosia</taxon>
    </lineage>
</organism>
<reference evidence="4" key="1">
    <citation type="journal article" date="2019" name="Int. J. Syst. Evol. Microbiol.">
        <title>The Global Catalogue of Microorganisms (GCM) 10K type strain sequencing project: providing services to taxonomists for standard genome sequencing and annotation.</title>
        <authorList>
            <consortium name="The Broad Institute Genomics Platform"/>
            <consortium name="The Broad Institute Genome Sequencing Center for Infectious Disease"/>
            <person name="Wu L."/>
            <person name="Ma J."/>
        </authorList>
    </citation>
    <scope>NUCLEOTIDE SEQUENCE [LARGE SCALE GENOMIC DNA]</scope>
    <source>
        <strain evidence="4">NBRC 112416</strain>
    </source>
</reference>
<evidence type="ECO:0000259" key="2">
    <source>
        <dbReference type="Pfam" id="PF00561"/>
    </source>
</evidence>
<dbReference type="Gene3D" id="3.40.50.1820">
    <property type="entry name" value="alpha/beta hydrolase"/>
    <property type="match status" value="1"/>
</dbReference>
<evidence type="ECO:0000256" key="1">
    <source>
        <dbReference type="SAM" id="Phobius"/>
    </source>
</evidence>
<feature type="domain" description="AB hydrolase-1" evidence="2">
    <location>
        <begin position="110"/>
        <end position="356"/>
    </location>
</feature>
<dbReference type="SUPFAM" id="SSF53474">
    <property type="entry name" value="alpha/beta-Hydrolases"/>
    <property type="match status" value="1"/>
</dbReference>
<dbReference type="InterPro" id="IPR000073">
    <property type="entry name" value="AB_hydrolase_1"/>
</dbReference>
<dbReference type="RefSeq" id="WP_284339391.1">
    <property type="nucleotide sequence ID" value="NZ_BSNS01000007.1"/>
</dbReference>
<keyword evidence="1" id="KW-0812">Transmembrane</keyword>
<dbReference type="PANTHER" id="PTHR43798">
    <property type="entry name" value="MONOACYLGLYCEROL LIPASE"/>
    <property type="match status" value="1"/>
</dbReference>
<keyword evidence="1" id="KW-1133">Transmembrane helix</keyword>
<dbReference type="Pfam" id="PF00561">
    <property type="entry name" value="Abhydrolase_1"/>
    <property type="match status" value="1"/>
</dbReference>
<evidence type="ECO:0000313" key="3">
    <source>
        <dbReference type="EMBL" id="GLQ53942.1"/>
    </source>
</evidence>
<feature type="transmembrane region" description="Helical" evidence="1">
    <location>
        <begin position="7"/>
        <end position="29"/>
    </location>
</feature>
<protein>
    <recommendedName>
        <fullName evidence="2">AB hydrolase-1 domain-containing protein</fullName>
    </recommendedName>
</protein>
<gene>
    <name evidence="3" type="ORF">GCM10010862_12010</name>
</gene>
<dbReference type="PRINTS" id="PR00412">
    <property type="entry name" value="EPOXHYDRLASE"/>
</dbReference>
<proteinExistence type="predicted"/>
<evidence type="ECO:0000313" key="4">
    <source>
        <dbReference type="Proteomes" id="UP001156691"/>
    </source>
</evidence>
<keyword evidence="4" id="KW-1185">Reference proteome</keyword>
<sequence length="376" mass="41603">MPFLSIVRFLATLVSLGLLGLTAYLLWAWYEGDLVRQADGDLVRVREDWWLWVAVGLGLFSFLGKFLVVPLLARPDKSERSRPERGAGQIVEQPGGSEIYIEETGLQSGPTLILTHGWALDSTIWHYARQSLGKSFRIIVWDLPGLGRSKGRISLESFAAELGSIILRSGADKVVLVGHSIGGMTIQTLARDRPELFLERVAGAVLLNTTYTNPLKTMILSGFVQAIRWPLLEPLMRLTILLQPLAWLSAWQSYLSGTAHIANRLGFGKYVTRSQLNHVTLLATRNPPGEVQKGNLAMFRWNATGALRDTDVPILVIAGEADIVTRPDASRELARQAPRAQFEVIEGVNHMGMLERADQYNSAISAFVERVLPKSA</sequence>
<name>A0ABQ5W1I9_9HYPH</name>
<dbReference type="Proteomes" id="UP001156691">
    <property type="component" value="Unassembled WGS sequence"/>
</dbReference>
<dbReference type="InterPro" id="IPR050266">
    <property type="entry name" value="AB_hydrolase_sf"/>
</dbReference>
<feature type="transmembrane region" description="Helical" evidence="1">
    <location>
        <begin position="49"/>
        <end position="73"/>
    </location>
</feature>
<dbReference type="InterPro" id="IPR029058">
    <property type="entry name" value="AB_hydrolase_fold"/>
</dbReference>
<comment type="caution">
    <text evidence="3">The sequence shown here is derived from an EMBL/GenBank/DDBJ whole genome shotgun (WGS) entry which is preliminary data.</text>
</comment>
<accession>A0ABQ5W1I9</accession>
<keyword evidence="1" id="KW-0472">Membrane</keyword>
<dbReference type="PANTHER" id="PTHR43798:SF5">
    <property type="entry name" value="MONOACYLGLYCEROL LIPASE ABHD6"/>
    <property type="match status" value="1"/>
</dbReference>